<evidence type="ECO:0000313" key="2">
    <source>
        <dbReference type="EMBL" id="GFC77572.1"/>
    </source>
</evidence>
<sequence>EKHLDNIRKYQSLKRKLIYVAQDRKNMIVYLKNMDGYKMKHFKGMSYDKVRPIFKREYNKVQNLFKPNKDVDKEPTMKRVAKETLLQESFKKLKAVKVSGSHSTQETPTDDPKEMSEEDVKNMLEIIPVPEFKVEALQVKYPLIDWEIHSEGSRSYWKIIRVGGITQAYQSFKDMLKDFDKEDLDVLWRLIKDKFNSAVPTVDKEKAL</sequence>
<proteinExistence type="predicted"/>
<organism evidence="2">
    <name type="scientific">Tanacetum cinerariifolium</name>
    <name type="common">Dalmatian daisy</name>
    <name type="synonym">Chrysanthemum cinerariifolium</name>
    <dbReference type="NCBI Taxonomy" id="118510"/>
    <lineage>
        <taxon>Eukaryota</taxon>
        <taxon>Viridiplantae</taxon>
        <taxon>Streptophyta</taxon>
        <taxon>Embryophyta</taxon>
        <taxon>Tracheophyta</taxon>
        <taxon>Spermatophyta</taxon>
        <taxon>Magnoliopsida</taxon>
        <taxon>eudicotyledons</taxon>
        <taxon>Gunneridae</taxon>
        <taxon>Pentapetalae</taxon>
        <taxon>asterids</taxon>
        <taxon>campanulids</taxon>
        <taxon>Asterales</taxon>
        <taxon>Asteraceae</taxon>
        <taxon>Asteroideae</taxon>
        <taxon>Anthemideae</taxon>
        <taxon>Anthemidinae</taxon>
        <taxon>Tanacetum</taxon>
    </lineage>
</organism>
<dbReference type="EMBL" id="BKCJ011061655">
    <property type="protein sequence ID" value="GFC77572.1"/>
    <property type="molecule type" value="Genomic_DNA"/>
</dbReference>
<evidence type="ECO:0008006" key="3">
    <source>
        <dbReference type="Google" id="ProtNLM"/>
    </source>
</evidence>
<reference evidence="2" key="1">
    <citation type="journal article" date="2019" name="Sci. Rep.">
        <title>Draft genome of Tanacetum cinerariifolium, the natural source of mosquito coil.</title>
        <authorList>
            <person name="Yamashiro T."/>
            <person name="Shiraishi A."/>
            <person name="Satake H."/>
            <person name="Nakayama K."/>
        </authorList>
    </citation>
    <scope>NUCLEOTIDE SEQUENCE</scope>
</reference>
<dbReference type="AlphaFoldDB" id="A0A699R171"/>
<accession>A0A699R171</accession>
<feature type="region of interest" description="Disordered" evidence="1">
    <location>
        <begin position="96"/>
        <end position="115"/>
    </location>
</feature>
<name>A0A699R171_TANCI</name>
<feature type="non-terminal residue" evidence="2">
    <location>
        <position position="1"/>
    </location>
</feature>
<gene>
    <name evidence="2" type="ORF">Tci_849542</name>
</gene>
<comment type="caution">
    <text evidence="2">The sequence shown here is derived from an EMBL/GenBank/DDBJ whole genome shotgun (WGS) entry which is preliminary data.</text>
</comment>
<evidence type="ECO:0000256" key="1">
    <source>
        <dbReference type="SAM" id="MobiDB-lite"/>
    </source>
</evidence>
<protein>
    <recommendedName>
        <fullName evidence="3">Reverse transcriptase domain-containing protein</fullName>
    </recommendedName>
</protein>